<proteinExistence type="predicted"/>
<evidence type="ECO:0000256" key="1">
    <source>
        <dbReference type="SAM" id="MobiDB-lite"/>
    </source>
</evidence>
<dbReference type="Proteomes" id="UP000031443">
    <property type="component" value="Unassembled WGS sequence"/>
</dbReference>
<keyword evidence="3" id="KW-1185">Reference proteome</keyword>
<evidence type="ECO:0000313" key="2">
    <source>
        <dbReference type="EMBL" id="EMP32082.1"/>
    </source>
</evidence>
<gene>
    <name evidence="2" type="ORF">UY3_10757</name>
</gene>
<dbReference type="AlphaFoldDB" id="M7BVC7"/>
<accession>M7BVC7</accession>
<sequence>MGHVPLGAPTDLTEARQEHPGDDEEGYQSYCTVCCQKAMSCCCVATSSASASSQETYGDGLEKKKPTGFKKCSECGWTVSSKTCMTAVSCT</sequence>
<feature type="region of interest" description="Disordered" evidence="1">
    <location>
        <begin position="1"/>
        <end position="24"/>
    </location>
</feature>
<dbReference type="EMBL" id="KB542241">
    <property type="protein sequence ID" value="EMP32082.1"/>
    <property type="molecule type" value="Genomic_DNA"/>
</dbReference>
<organism evidence="2 3">
    <name type="scientific">Chelonia mydas</name>
    <name type="common">Green sea-turtle</name>
    <name type="synonym">Chelonia agassizi</name>
    <dbReference type="NCBI Taxonomy" id="8469"/>
    <lineage>
        <taxon>Eukaryota</taxon>
        <taxon>Metazoa</taxon>
        <taxon>Chordata</taxon>
        <taxon>Craniata</taxon>
        <taxon>Vertebrata</taxon>
        <taxon>Euteleostomi</taxon>
        <taxon>Archelosauria</taxon>
        <taxon>Testudinata</taxon>
        <taxon>Testudines</taxon>
        <taxon>Cryptodira</taxon>
        <taxon>Durocryptodira</taxon>
        <taxon>Americhelydia</taxon>
        <taxon>Chelonioidea</taxon>
        <taxon>Cheloniidae</taxon>
        <taxon>Chelonia</taxon>
    </lineage>
</organism>
<name>M7BVC7_CHEMY</name>
<reference evidence="3" key="1">
    <citation type="journal article" date="2013" name="Nat. Genet.">
        <title>The draft genomes of soft-shell turtle and green sea turtle yield insights into the development and evolution of the turtle-specific body plan.</title>
        <authorList>
            <person name="Wang Z."/>
            <person name="Pascual-Anaya J."/>
            <person name="Zadissa A."/>
            <person name="Li W."/>
            <person name="Niimura Y."/>
            <person name="Huang Z."/>
            <person name="Li C."/>
            <person name="White S."/>
            <person name="Xiong Z."/>
            <person name="Fang D."/>
            <person name="Wang B."/>
            <person name="Ming Y."/>
            <person name="Chen Y."/>
            <person name="Zheng Y."/>
            <person name="Kuraku S."/>
            <person name="Pignatelli M."/>
            <person name="Herrero J."/>
            <person name="Beal K."/>
            <person name="Nozawa M."/>
            <person name="Li Q."/>
            <person name="Wang J."/>
            <person name="Zhang H."/>
            <person name="Yu L."/>
            <person name="Shigenobu S."/>
            <person name="Wang J."/>
            <person name="Liu J."/>
            <person name="Flicek P."/>
            <person name="Searle S."/>
            <person name="Wang J."/>
            <person name="Kuratani S."/>
            <person name="Yin Y."/>
            <person name="Aken B."/>
            <person name="Zhang G."/>
            <person name="Irie N."/>
        </authorList>
    </citation>
    <scope>NUCLEOTIDE SEQUENCE [LARGE SCALE GENOMIC DNA]</scope>
</reference>
<evidence type="ECO:0000313" key="3">
    <source>
        <dbReference type="Proteomes" id="UP000031443"/>
    </source>
</evidence>
<protein>
    <submittedName>
        <fullName evidence="2">Uncharacterized protein</fullName>
    </submittedName>
</protein>